<organism evidence="1 2">
    <name type="scientific">Marasmius tenuissimus</name>
    <dbReference type="NCBI Taxonomy" id="585030"/>
    <lineage>
        <taxon>Eukaryota</taxon>
        <taxon>Fungi</taxon>
        <taxon>Dikarya</taxon>
        <taxon>Basidiomycota</taxon>
        <taxon>Agaricomycotina</taxon>
        <taxon>Agaricomycetes</taxon>
        <taxon>Agaricomycetidae</taxon>
        <taxon>Agaricales</taxon>
        <taxon>Marasmiineae</taxon>
        <taxon>Marasmiaceae</taxon>
        <taxon>Marasmius</taxon>
    </lineage>
</organism>
<dbReference type="Proteomes" id="UP001437256">
    <property type="component" value="Unassembled WGS sequence"/>
</dbReference>
<protein>
    <submittedName>
        <fullName evidence="1">Uncharacterized protein</fullName>
    </submittedName>
</protein>
<evidence type="ECO:0000313" key="1">
    <source>
        <dbReference type="EMBL" id="KAL0056498.1"/>
    </source>
</evidence>
<reference evidence="1 2" key="1">
    <citation type="submission" date="2024-05" db="EMBL/GenBank/DDBJ databases">
        <title>A draft genome resource for the thread blight pathogen Marasmius tenuissimus strain MS-2.</title>
        <authorList>
            <person name="Yulfo-Soto G.E."/>
            <person name="Baruah I.K."/>
            <person name="Amoako-Attah I."/>
            <person name="Bukari Y."/>
            <person name="Meinhardt L.W."/>
            <person name="Bailey B.A."/>
            <person name="Cohen S.P."/>
        </authorList>
    </citation>
    <scope>NUCLEOTIDE SEQUENCE [LARGE SCALE GENOMIC DNA]</scope>
    <source>
        <strain evidence="1 2">MS-2</strain>
    </source>
</reference>
<keyword evidence="2" id="KW-1185">Reference proteome</keyword>
<accession>A0ABR2Z5J7</accession>
<evidence type="ECO:0000313" key="2">
    <source>
        <dbReference type="Proteomes" id="UP001437256"/>
    </source>
</evidence>
<name>A0ABR2Z5J7_9AGAR</name>
<gene>
    <name evidence="1" type="ORF">AAF712_016898</name>
</gene>
<feature type="non-terminal residue" evidence="1">
    <location>
        <position position="127"/>
    </location>
</feature>
<comment type="caution">
    <text evidence="1">The sequence shown here is derived from an EMBL/GenBank/DDBJ whole genome shotgun (WGS) entry which is preliminary data.</text>
</comment>
<proteinExistence type="predicted"/>
<sequence>MEYLSRFDFDIRYVKGIQNKVADALSRYYESDTDEDQHESHEFVNADLRLDKNMDDLPNDRINEIVGDHLMALRRSNRLKERRKLKEAKLPRDIEVEELQENAETDVPEVPIVNNDLEEDLTVLESR</sequence>
<dbReference type="EMBL" id="JBBXMP010001719">
    <property type="protein sequence ID" value="KAL0056498.1"/>
    <property type="molecule type" value="Genomic_DNA"/>
</dbReference>